<evidence type="ECO:0000313" key="5">
    <source>
        <dbReference type="Proteomes" id="UP000322214"/>
    </source>
</evidence>
<keyword evidence="2" id="KW-0732">Signal</keyword>
<evidence type="ECO:0000259" key="3">
    <source>
        <dbReference type="SMART" id="SM00867"/>
    </source>
</evidence>
<reference evidence="4 5" key="1">
    <citation type="submission" date="2019-08" db="EMBL/GenBank/DDBJ databases">
        <title>Deep-cultivation of Planctomycetes and their phenomic and genomic characterization uncovers novel biology.</title>
        <authorList>
            <person name="Wiegand S."/>
            <person name="Jogler M."/>
            <person name="Boedeker C."/>
            <person name="Pinto D."/>
            <person name="Vollmers J."/>
            <person name="Rivas-Marin E."/>
            <person name="Kohn T."/>
            <person name="Peeters S.H."/>
            <person name="Heuer A."/>
            <person name="Rast P."/>
            <person name="Oberbeckmann S."/>
            <person name="Bunk B."/>
            <person name="Jeske O."/>
            <person name="Meyerdierks A."/>
            <person name="Storesund J.E."/>
            <person name="Kallscheuer N."/>
            <person name="Luecker S."/>
            <person name="Lage O.M."/>
            <person name="Pohl T."/>
            <person name="Merkel B.J."/>
            <person name="Hornburger P."/>
            <person name="Mueller R.-W."/>
            <person name="Bruemmer F."/>
            <person name="Labrenz M."/>
            <person name="Spormann A.M."/>
            <person name="Op den Camp H."/>
            <person name="Overmann J."/>
            <person name="Amann R."/>
            <person name="Jetten M.S.M."/>
            <person name="Mascher T."/>
            <person name="Medema M.H."/>
            <person name="Devos D.P."/>
            <person name="Kaster A.-K."/>
            <person name="Ovreas L."/>
            <person name="Rohde M."/>
            <person name="Galperin M.Y."/>
            <person name="Jogler C."/>
        </authorList>
    </citation>
    <scope>NUCLEOTIDE SEQUENCE [LARGE SCALE GENOMIC DNA]</scope>
    <source>
        <strain evidence="4 5">FC18</strain>
    </source>
</reference>
<evidence type="ECO:0000256" key="2">
    <source>
        <dbReference type="SAM" id="SignalP"/>
    </source>
</evidence>
<gene>
    <name evidence="4" type="ORF">MFFC18_49490</name>
</gene>
<dbReference type="AlphaFoldDB" id="A0A5B9PK25"/>
<dbReference type="Proteomes" id="UP000322214">
    <property type="component" value="Chromosome"/>
</dbReference>
<dbReference type="KEGG" id="mff:MFFC18_49490"/>
<dbReference type="STRING" id="980251.GCA_001642875_04916"/>
<dbReference type="SUPFAM" id="SSF101874">
    <property type="entry name" value="YceI-like"/>
    <property type="match status" value="1"/>
</dbReference>
<dbReference type="RefSeq" id="WP_087149598.1">
    <property type="nucleotide sequence ID" value="NZ_CP042912.1"/>
</dbReference>
<protein>
    <recommendedName>
        <fullName evidence="3">Lipid/polyisoprenoid-binding YceI-like domain-containing protein</fullName>
    </recommendedName>
</protein>
<sequence precursor="true">MKSRIQLAWTIAALVSISFASGQTLAQEAATPVAVESVVLLSPENSNISFVGIHVGDDPKPRLGGFANFHGYVKVDPAAKSVTGMYVDIHIDSVWTEFAKLTGHLKNADFFEVEKFPTSSFISTKIEATEAGKCTVTGDLTLHGETKSISFPATYKFENGGLIFASEFELDRSMFGMDKMLSGVAPMVSLKFEVGTKTSPKAEQDGHGGGKKKQSNNATELKTQKVSLKLPNMT</sequence>
<evidence type="ECO:0000313" key="4">
    <source>
        <dbReference type="EMBL" id="QEG25026.1"/>
    </source>
</evidence>
<dbReference type="EMBL" id="CP042912">
    <property type="protein sequence ID" value="QEG25026.1"/>
    <property type="molecule type" value="Genomic_DNA"/>
</dbReference>
<feature type="chain" id="PRO_5022936171" description="Lipid/polyisoprenoid-binding YceI-like domain-containing protein" evidence="2">
    <location>
        <begin position="27"/>
        <end position="234"/>
    </location>
</feature>
<organism evidence="4 5">
    <name type="scientific">Mariniblastus fucicola</name>
    <dbReference type="NCBI Taxonomy" id="980251"/>
    <lineage>
        <taxon>Bacteria</taxon>
        <taxon>Pseudomonadati</taxon>
        <taxon>Planctomycetota</taxon>
        <taxon>Planctomycetia</taxon>
        <taxon>Pirellulales</taxon>
        <taxon>Pirellulaceae</taxon>
        <taxon>Mariniblastus</taxon>
    </lineage>
</organism>
<dbReference type="InterPro" id="IPR007372">
    <property type="entry name" value="Lipid/polyisoprenoid-bd_YceI"/>
</dbReference>
<keyword evidence="5" id="KW-1185">Reference proteome</keyword>
<dbReference type="SMART" id="SM00867">
    <property type="entry name" value="YceI"/>
    <property type="match status" value="1"/>
</dbReference>
<feature type="compositionally biased region" description="Polar residues" evidence="1">
    <location>
        <begin position="215"/>
        <end position="226"/>
    </location>
</feature>
<proteinExistence type="predicted"/>
<feature type="domain" description="Lipid/polyisoprenoid-binding YceI-like" evidence="3">
    <location>
        <begin position="38"/>
        <end position="197"/>
    </location>
</feature>
<dbReference type="PANTHER" id="PTHR34406:SF1">
    <property type="entry name" value="PROTEIN YCEI"/>
    <property type="match status" value="1"/>
</dbReference>
<dbReference type="Gene3D" id="2.40.128.110">
    <property type="entry name" value="Lipid/polyisoprenoid-binding, YceI-like"/>
    <property type="match status" value="1"/>
</dbReference>
<feature type="region of interest" description="Disordered" evidence="1">
    <location>
        <begin position="198"/>
        <end position="234"/>
    </location>
</feature>
<dbReference type="InterPro" id="IPR036761">
    <property type="entry name" value="TTHA0802/YceI-like_sf"/>
</dbReference>
<name>A0A5B9PK25_9BACT</name>
<dbReference type="PANTHER" id="PTHR34406">
    <property type="entry name" value="PROTEIN YCEI"/>
    <property type="match status" value="1"/>
</dbReference>
<evidence type="ECO:0000256" key="1">
    <source>
        <dbReference type="SAM" id="MobiDB-lite"/>
    </source>
</evidence>
<dbReference type="OrthoDB" id="9811006at2"/>
<accession>A0A5B9PK25</accession>
<feature type="signal peptide" evidence="2">
    <location>
        <begin position="1"/>
        <end position="26"/>
    </location>
</feature>
<dbReference type="Pfam" id="PF04264">
    <property type="entry name" value="YceI"/>
    <property type="match status" value="1"/>
</dbReference>